<protein>
    <recommendedName>
        <fullName evidence="6">Cyclin-dependent protein kinase inhibitor SMR3</fullName>
    </recommendedName>
</protein>
<dbReference type="GO" id="GO:0005634">
    <property type="term" value="C:nucleus"/>
    <property type="evidence" value="ECO:0007669"/>
    <property type="project" value="TreeGrafter"/>
</dbReference>
<dbReference type="GO" id="GO:0032875">
    <property type="term" value="P:regulation of DNA endoreduplication"/>
    <property type="evidence" value="ECO:0007669"/>
    <property type="project" value="InterPro"/>
</dbReference>
<evidence type="ECO:0000256" key="2">
    <source>
        <dbReference type="ARBA" id="ARBA00023306"/>
    </source>
</evidence>
<keyword evidence="2" id="KW-0131">Cell cycle</keyword>
<dbReference type="InterPro" id="IPR040389">
    <property type="entry name" value="SMR"/>
</dbReference>
<reference evidence="4" key="2">
    <citation type="submission" date="2022-03" db="EMBL/GenBank/DDBJ databases">
        <title>Draft title - Genomic analysis of global carrot germplasm unveils the trajectory of domestication and the origin of high carotenoid orange carrot.</title>
        <authorList>
            <person name="Iorizzo M."/>
            <person name="Ellison S."/>
            <person name="Senalik D."/>
            <person name="Macko-Podgorni A."/>
            <person name="Grzebelus D."/>
            <person name="Bostan H."/>
            <person name="Rolling W."/>
            <person name="Curaba J."/>
            <person name="Simon P."/>
        </authorList>
    </citation>
    <scope>NUCLEOTIDE SEQUENCE</scope>
    <source>
        <tissue evidence="4">Leaf</tissue>
    </source>
</reference>
<dbReference type="OrthoDB" id="1933617at2759"/>
<dbReference type="EMBL" id="LNRQ01000002">
    <property type="protein sequence ID" value="KZN04488.1"/>
    <property type="molecule type" value="Genomic_DNA"/>
</dbReference>
<evidence type="ECO:0000256" key="1">
    <source>
        <dbReference type="ARBA" id="ARBA00023013"/>
    </source>
</evidence>
<dbReference type="OMA" id="IRDHQGI"/>
<dbReference type="Gramene" id="KZN04488">
    <property type="protein sequence ID" value="KZN04488"/>
    <property type="gene ID" value="DCAR_005325"/>
</dbReference>
<evidence type="ECO:0000313" key="5">
    <source>
        <dbReference type="Proteomes" id="UP000077755"/>
    </source>
</evidence>
<keyword evidence="1" id="KW-0649">Protein kinase inhibitor</keyword>
<reference evidence="3" key="1">
    <citation type="journal article" date="2016" name="Nat. Genet.">
        <title>A high-quality carrot genome assembly provides new insights into carotenoid accumulation and asterid genome evolution.</title>
        <authorList>
            <person name="Iorizzo M."/>
            <person name="Ellison S."/>
            <person name="Senalik D."/>
            <person name="Zeng P."/>
            <person name="Satapoomin P."/>
            <person name="Huang J."/>
            <person name="Bowman M."/>
            <person name="Iovene M."/>
            <person name="Sanseverino W."/>
            <person name="Cavagnaro P."/>
            <person name="Yildiz M."/>
            <person name="Macko-Podgorni A."/>
            <person name="Moranska E."/>
            <person name="Grzebelus E."/>
            <person name="Grzebelus D."/>
            <person name="Ashrafi H."/>
            <person name="Zheng Z."/>
            <person name="Cheng S."/>
            <person name="Spooner D."/>
            <person name="Van Deynze A."/>
            <person name="Simon P."/>
        </authorList>
    </citation>
    <scope>NUCLEOTIDE SEQUENCE [LARGE SCALE GENOMIC DNA]</scope>
    <source>
        <tissue evidence="3">Leaf</tissue>
    </source>
</reference>
<evidence type="ECO:0000313" key="4">
    <source>
        <dbReference type="EMBL" id="WOG86760.1"/>
    </source>
</evidence>
<evidence type="ECO:0008006" key="6">
    <source>
        <dbReference type="Google" id="ProtNLM"/>
    </source>
</evidence>
<dbReference type="Proteomes" id="UP000077755">
    <property type="component" value="Chromosome 2"/>
</dbReference>
<name>A0A166CY70_DAUCS</name>
<dbReference type="PANTHER" id="PTHR33142">
    <property type="entry name" value="CYCLIN-DEPENDENT PROTEIN KINASE INHIBITOR SMR13"/>
    <property type="match status" value="1"/>
</dbReference>
<sequence length="144" mass="16180">MGISSTSESLLPEECSFLSRPLSDVSQHQIRDHQGILAQQQEFNKFHVHLVSPLEIKLSPLLVDIKGEEDNDVCKTPTSIDQKISVLICPPAPRKAKSVPSKKRKGLSSQRRILFDYSSEVESMFPEALLADLGNKIKKVRREN</sequence>
<accession>A0A166CY70</accession>
<organism evidence="3">
    <name type="scientific">Daucus carota subsp. sativus</name>
    <name type="common">Carrot</name>
    <dbReference type="NCBI Taxonomy" id="79200"/>
    <lineage>
        <taxon>Eukaryota</taxon>
        <taxon>Viridiplantae</taxon>
        <taxon>Streptophyta</taxon>
        <taxon>Embryophyta</taxon>
        <taxon>Tracheophyta</taxon>
        <taxon>Spermatophyta</taxon>
        <taxon>Magnoliopsida</taxon>
        <taxon>eudicotyledons</taxon>
        <taxon>Gunneridae</taxon>
        <taxon>Pentapetalae</taxon>
        <taxon>asterids</taxon>
        <taxon>campanulids</taxon>
        <taxon>Apiales</taxon>
        <taxon>Apiaceae</taxon>
        <taxon>Apioideae</taxon>
        <taxon>Scandiceae</taxon>
        <taxon>Daucinae</taxon>
        <taxon>Daucus</taxon>
        <taxon>Daucus sect. Daucus</taxon>
    </lineage>
</organism>
<evidence type="ECO:0000313" key="3">
    <source>
        <dbReference type="EMBL" id="KZN04488.1"/>
    </source>
</evidence>
<dbReference type="EMBL" id="CP093344">
    <property type="protein sequence ID" value="WOG86760.1"/>
    <property type="molecule type" value="Genomic_DNA"/>
</dbReference>
<dbReference type="GO" id="GO:0004860">
    <property type="term" value="F:protein kinase inhibitor activity"/>
    <property type="evidence" value="ECO:0007669"/>
    <property type="project" value="UniProtKB-KW"/>
</dbReference>
<proteinExistence type="predicted"/>
<dbReference type="AlphaFoldDB" id="A0A166CY70"/>
<keyword evidence="5" id="KW-1185">Reference proteome</keyword>
<gene>
    <name evidence="3" type="ORF">DCAR_005325</name>
    <name evidence="4" type="ORF">DCAR_0205978</name>
</gene>
<dbReference type="PANTHER" id="PTHR33142:SF66">
    <property type="entry name" value="CYCLIN-DEPENDENT PROTEIN KINASE INHIBITOR SMR3"/>
    <property type="match status" value="1"/>
</dbReference>